<organism evidence="5 6">
    <name type="scientific">Candidatus Ozemobacter sibiricus</name>
    <dbReference type="NCBI Taxonomy" id="2268124"/>
    <lineage>
        <taxon>Bacteria</taxon>
        <taxon>Candidatus Ozemobacteria</taxon>
        <taxon>Candidatus Ozemobacterales</taxon>
        <taxon>Candidatus Ozemobacteraceae</taxon>
        <taxon>Candidatus Ozemobacter</taxon>
    </lineage>
</organism>
<dbReference type="GO" id="GO:0030163">
    <property type="term" value="P:protein catabolic process"/>
    <property type="evidence" value="ECO:0007669"/>
    <property type="project" value="UniProtKB-UniRule"/>
</dbReference>
<comment type="catalytic activity">
    <reaction evidence="4">
        <text>L-phenylalanyl-tRNA(Phe) + an N-terminal L-alpha-aminoacyl-[protein] = an N-terminal L-phenylalanyl-L-alpha-aminoacyl-[protein] + tRNA(Phe)</text>
        <dbReference type="Rhea" id="RHEA:43632"/>
        <dbReference type="Rhea" id="RHEA-COMP:9668"/>
        <dbReference type="Rhea" id="RHEA-COMP:9699"/>
        <dbReference type="Rhea" id="RHEA-COMP:10636"/>
        <dbReference type="Rhea" id="RHEA-COMP:10637"/>
        <dbReference type="ChEBI" id="CHEBI:78442"/>
        <dbReference type="ChEBI" id="CHEBI:78531"/>
        <dbReference type="ChEBI" id="CHEBI:78597"/>
        <dbReference type="ChEBI" id="CHEBI:83561"/>
        <dbReference type="EC" id="2.3.2.6"/>
    </reaction>
</comment>
<proteinExistence type="inferred from homology"/>
<dbReference type="NCBIfam" id="TIGR00667">
    <property type="entry name" value="aat"/>
    <property type="match status" value="1"/>
</dbReference>
<dbReference type="PANTHER" id="PTHR30098">
    <property type="entry name" value="LEUCYL/PHENYLALANYL-TRNA--PROTEIN TRANSFERASE"/>
    <property type="match status" value="1"/>
</dbReference>
<dbReference type="Pfam" id="PF03588">
    <property type="entry name" value="Leu_Phe_trans"/>
    <property type="match status" value="1"/>
</dbReference>
<comment type="subcellular location">
    <subcellularLocation>
        <location evidence="4">Cytoplasm</location>
    </subcellularLocation>
</comment>
<dbReference type="InterPro" id="IPR042203">
    <property type="entry name" value="Leu/Phe-tRNA_Trfase_C"/>
</dbReference>
<name>A0A367ZIB0_9BACT</name>
<dbReference type="EC" id="2.3.2.6" evidence="4"/>
<dbReference type="InterPro" id="IPR004616">
    <property type="entry name" value="Leu/Phe-tRNA_Trfase"/>
</dbReference>
<dbReference type="HAMAP" id="MF_00688">
    <property type="entry name" value="Leu_Phe_trans"/>
    <property type="match status" value="1"/>
</dbReference>
<dbReference type="FunFam" id="3.40.630.70:FF:000001">
    <property type="entry name" value="Leucyl/phenylalanyl-tRNA--protein transferase"/>
    <property type="match status" value="1"/>
</dbReference>
<dbReference type="GO" id="GO:0008914">
    <property type="term" value="F:leucyl-tRNA--protein transferase activity"/>
    <property type="evidence" value="ECO:0007669"/>
    <property type="project" value="UniProtKB-UniRule"/>
</dbReference>
<reference evidence="5 6" key="1">
    <citation type="submission" date="2018-05" db="EMBL/GenBank/DDBJ databases">
        <title>A metagenomic window into the 2 km-deep terrestrial subsurface aquifer revealed taxonomically and functionally diverse microbial community comprising novel uncultured bacterial lineages.</title>
        <authorList>
            <person name="Kadnikov V.V."/>
            <person name="Mardanov A.V."/>
            <person name="Beletsky A.V."/>
            <person name="Banks D."/>
            <person name="Pimenov N.V."/>
            <person name="Frank Y.A."/>
            <person name="Karnachuk O.V."/>
            <person name="Ravin N.V."/>
        </authorList>
    </citation>
    <scope>NUCLEOTIDE SEQUENCE [LARGE SCALE GENOMIC DNA]</scope>
    <source>
        <strain evidence="5">BY5</strain>
    </source>
</reference>
<evidence type="ECO:0000256" key="2">
    <source>
        <dbReference type="ARBA" id="ARBA00022679"/>
    </source>
</evidence>
<evidence type="ECO:0000256" key="1">
    <source>
        <dbReference type="ARBA" id="ARBA00022490"/>
    </source>
</evidence>
<accession>A0A367ZIB0</accession>
<keyword evidence="3 4" id="KW-0012">Acyltransferase</keyword>
<dbReference type="GO" id="GO:0005737">
    <property type="term" value="C:cytoplasm"/>
    <property type="evidence" value="ECO:0007669"/>
    <property type="project" value="UniProtKB-SubCell"/>
</dbReference>
<dbReference type="EMBL" id="QOQW01000032">
    <property type="protein sequence ID" value="RCK77834.1"/>
    <property type="molecule type" value="Genomic_DNA"/>
</dbReference>
<keyword evidence="2 4" id="KW-0808">Transferase</keyword>
<comment type="catalytic activity">
    <reaction evidence="4">
        <text>N-terminal L-lysyl-[protein] + L-leucyl-tRNA(Leu) = N-terminal L-leucyl-L-lysyl-[protein] + tRNA(Leu) + H(+)</text>
        <dbReference type="Rhea" id="RHEA:12340"/>
        <dbReference type="Rhea" id="RHEA-COMP:9613"/>
        <dbReference type="Rhea" id="RHEA-COMP:9622"/>
        <dbReference type="Rhea" id="RHEA-COMP:12670"/>
        <dbReference type="Rhea" id="RHEA-COMP:12671"/>
        <dbReference type="ChEBI" id="CHEBI:15378"/>
        <dbReference type="ChEBI" id="CHEBI:65249"/>
        <dbReference type="ChEBI" id="CHEBI:78442"/>
        <dbReference type="ChEBI" id="CHEBI:78494"/>
        <dbReference type="ChEBI" id="CHEBI:133043"/>
        <dbReference type="EC" id="2.3.2.6"/>
    </reaction>
</comment>
<comment type="similarity">
    <text evidence="4">Belongs to the L/F-transferase family.</text>
</comment>
<dbReference type="Gene3D" id="3.40.630.70">
    <property type="entry name" value="Leucyl/phenylalanyl-tRNA-protein transferase, C-terminal domain"/>
    <property type="match status" value="1"/>
</dbReference>
<evidence type="ECO:0000256" key="4">
    <source>
        <dbReference type="HAMAP-Rule" id="MF_00688"/>
    </source>
</evidence>
<comment type="caution">
    <text evidence="5">The sequence shown here is derived from an EMBL/GenBank/DDBJ whole genome shotgun (WGS) entry which is preliminary data.</text>
</comment>
<dbReference type="InterPro" id="IPR016181">
    <property type="entry name" value="Acyl_CoA_acyltransferase"/>
</dbReference>
<evidence type="ECO:0000313" key="5">
    <source>
        <dbReference type="EMBL" id="RCK77834.1"/>
    </source>
</evidence>
<gene>
    <name evidence="4" type="primary">aat</name>
    <name evidence="5" type="ORF">OZSIB_2603</name>
</gene>
<dbReference type="PANTHER" id="PTHR30098:SF2">
    <property type="entry name" value="LEUCYL_PHENYLALANYL-TRNA--PROTEIN TRANSFERASE"/>
    <property type="match status" value="1"/>
</dbReference>
<keyword evidence="1 4" id="KW-0963">Cytoplasm</keyword>
<protein>
    <recommendedName>
        <fullName evidence="4">Leucyl/phenylalanyl-tRNA--protein transferase</fullName>
        <ecNumber evidence="4">2.3.2.6</ecNumber>
    </recommendedName>
    <alternativeName>
        <fullName evidence="4">L/F-transferase</fullName>
    </alternativeName>
    <alternativeName>
        <fullName evidence="4">Leucyltransferase</fullName>
    </alternativeName>
    <alternativeName>
        <fullName evidence="4">Phenyalanyltransferase</fullName>
    </alternativeName>
</protein>
<dbReference type="InterPro" id="IPR042221">
    <property type="entry name" value="Leu/Phe-tRNA_Trfase_N"/>
</dbReference>
<dbReference type="AlphaFoldDB" id="A0A367ZIB0"/>
<dbReference type="Gene3D" id="3.30.70.3550">
    <property type="entry name" value="Leucyl/phenylalanyl-tRNA-protein transferase, N-terminal domain"/>
    <property type="match status" value="1"/>
</dbReference>
<evidence type="ECO:0000256" key="3">
    <source>
        <dbReference type="ARBA" id="ARBA00023315"/>
    </source>
</evidence>
<dbReference type="Proteomes" id="UP000252355">
    <property type="component" value="Unassembled WGS sequence"/>
</dbReference>
<comment type="function">
    <text evidence="4">Functions in the N-end rule pathway of protein degradation where it conjugates Leu, Phe and, less efficiently, Met from aminoacyl-tRNAs to the N-termini of proteins containing an N-terminal arginine or lysine.</text>
</comment>
<comment type="catalytic activity">
    <reaction evidence="4">
        <text>N-terminal L-arginyl-[protein] + L-leucyl-tRNA(Leu) = N-terminal L-leucyl-L-arginyl-[protein] + tRNA(Leu) + H(+)</text>
        <dbReference type="Rhea" id="RHEA:50416"/>
        <dbReference type="Rhea" id="RHEA-COMP:9613"/>
        <dbReference type="Rhea" id="RHEA-COMP:9622"/>
        <dbReference type="Rhea" id="RHEA-COMP:12672"/>
        <dbReference type="Rhea" id="RHEA-COMP:12673"/>
        <dbReference type="ChEBI" id="CHEBI:15378"/>
        <dbReference type="ChEBI" id="CHEBI:64719"/>
        <dbReference type="ChEBI" id="CHEBI:78442"/>
        <dbReference type="ChEBI" id="CHEBI:78494"/>
        <dbReference type="ChEBI" id="CHEBI:133044"/>
        <dbReference type="EC" id="2.3.2.6"/>
    </reaction>
</comment>
<evidence type="ECO:0000313" key="6">
    <source>
        <dbReference type="Proteomes" id="UP000252355"/>
    </source>
</evidence>
<sequence length="236" mass="26358">MSPILIDCRGRLIPSGRFPEPWLANRDGLVALGGDLEPETLLAAYRRGIFPWSVDPISWWSPDPRAIIEFHEFRWSKRRQRYLRNGGFTFTFDTAFTRVMTECARSVPGRRSTWISPEFIRAYSRLHELGHAHSVECWQGTALVGGVYGVAVGGLFAGESMFSRVSNASTLALAVLLRALQDSGFVLFDTQVLSPHTASLGAREIPRRDYLARLAQAVKLPCTFPRHPPSGFCPVP</sequence>
<dbReference type="SUPFAM" id="SSF55729">
    <property type="entry name" value="Acyl-CoA N-acyltransferases (Nat)"/>
    <property type="match status" value="1"/>
</dbReference>